<dbReference type="EMBL" id="PNHP01000001">
    <property type="protein sequence ID" value="PMC82497.1"/>
    <property type="molecule type" value="Genomic_DNA"/>
</dbReference>
<reference evidence="3 4" key="1">
    <citation type="submission" date="2017-09" db="EMBL/GenBank/DDBJ databases">
        <title>Bacterial strain isolated from the female urinary microbiota.</title>
        <authorList>
            <person name="Thomas-White K."/>
            <person name="Kumar N."/>
            <person name="Forster S."/>
            <person name="Putonti C."/>
            <person name="Lawley T."/>
            <person name="Wolfe A.J."/>
        </authorList>
    </citation>
    <scope>NUCLEOTIDE SEQUENCE [LARGE SCALE GENOMIC DNA]</scope>
    <source>
        <strain evidence="3 4">UMB0204</strain>
    </source>
</reference>
<protein>
    <submittedName>
        <fullName evidence="3">Type II toxin-antitoxin system antitoxin, RelB/DinJ family</fullName>
    </submittedName>
</protein>
<accession>A0A2N6UL09</accession>
<dbReference type="GO" id="GO:0006351">
    <property type="term" value="P:DNA-templated transcription"/>
    <property type="evidence" value="ECO:0007669"/>
    <property type="project" value="TreeGrafter"/>
</dbReference>
<gene>
    <name evidence="3" type="ORF">CJ192_01845</name>
</gene>
<evidence type="ECO:0000313" key="4">
    <source>
        <dbReference type="Proteomes" id="UP000235658"/>
    </source>
</evidence>
<dbReference type="InterPro" id="IPR013321">
    <property type="entry name" value="Arc_rbn_hlx_hlx"/>
</dbReference>
<dbReference type="Proteomes" id="UP000235658">
    <property type="component" value="Unassembled WGS sequence"/>
</dbReference>
<dbReference type="GO" id="GO:0006355">
    <property type="term" value="P:regulation of DNA-templated transcription"/>
    <property type="evidence" value="ECO:0007669"/>
    <property type="project" value="InterPro"/>
</dbReference>
<evidence type="ECO:0000256" key="1">
    <source>
        <dbReference type="ARBA" id="ARBA00010562"/>
    </source>
</evidence>
<evidence type="ECO:0000256" key="2">
    <source>
        <dbReference type="ARBA" id="ARBA00022649"/>
    </source>
</evidence>
<dbReference type="PANTHER" id="PTHR38781:SF1">
    <property type="entry name" value="ANTITOXIN DINJ-RELATED"/>
    <property type="match status" value="1"/>
</dbReference>
<dbReference type="AlphaFoldDB" id="A0A2N6UL09"/>
<sequence>MAELKINVDDQVKKQAEIVCDEMGISLSTAINIYLKKIAREYRIPIEISIDRFYSRKNIEYLEDKFDNYKKGDEKIIEKDLIEE</sequence>
<comment type="caution">
    <text evidence="3">The sequence shown here is derived from an EMBL/GenBank/DDBJ whole genome shotgun (WGS) entry which is preliminary data.</text>
</comment>
<proteinExistence type="inferred from homology"/>
<name>A0A2N6UL09_9FIRM</name>
<dbReference type="Gene3D" id="1.10.1220.10">
    <property type="entry name" value="Met repressor-like"/>
    <property type="match status" value="1"/>
</dbReference>
<keyword evidence="2" id="KW-1277">Toxin-antitoxin system</keyword>
<organism evidence="3 4">
    <name type="scientific">Anaerococcus hydrogenalis</name>
    <dbReference type="NCBI Taxonomy" id="33029"/>
    <lineage>
        <taxon>Bacteria</taxon>
        <taxon>Bacillati</taxon>
        <taxon>Bacillota</taxon>
        <taxon>Tissierellia</taxon>
        <taxon>Tissierellales</taxon>
        <taxon>Peptoniphilaceae</taxon>
        <taxon>Anaerococcus</taxon>
    </lineage>
</organism>
<dbReference type="Pfam" id="PF04221">
    <property type="entry name" value="RelB"/>
    <property type="match status" value="1"/>
</dbReference>
<comment type="similarity">
    <text evidence="1">Belongs to the RelB/DinJ antitoxin family.</text>
</comment>
<dbReference type="NCBIfam" id="TIGR02384">
    <property type="entry name" value="RelB_DinJ"/>
    <property type="match status" value="1"/>
</dbReference>
<dbReference type="RefSeq" id="WP_102197552.1">
    <property type="nucleotide sequence ID" value="NZ_PNHP01000001.1"/>
</dbReference>
<dbReference type="GeneID" id="84577919"/>
<dbReference type="InterPro" id="IPR007337">
    <property type="entry name" value="RelB/DinJ"/>
</dbReference>
<evidence type="ECO:0000313" key="3">
    <source>
        <dbReference type="EMBL" id="PMC82497.1"/>
    </source>
</evidence>
<dbReference type="PANTHER" id="PTHR38781">
    <property type="entry name" value="ANTITOXIN DINJ-RELATED"/>
    <property type="match status" value="1"/>
</dbReference>